<feature type="domain" description="PKD" evidence="1">
    <location>
        <begin position="121"/>
        <end position="166"/>
    </location>
</feature>
<dbReference type="SMART" id="SM00089">
    <property type="entry name" value="PKD"/>
    <property type="match status" value="1"/>
</dbReference>
<dbReference type="InterPro" id="IPR013783">
    <property type="entry name" value="Ig-like_fold"/>
</dbReference>
<sequence length="209" mass="22649">MQNLCEYATTCPDPLDTRYWVYVQRVQVDTRTDPDTTTVLQDWQRQPGDVCLGPEEVAEPGIGEVVNAVQTGFTRKRPAEPQLVIQPNPTALVNVDTGFSAGTGEPVQLTDTVLGFPIAITATPERWLWDFGDGTTLATSSPGRAGTREVSHRYTRVGDYAVTVAVEWSGTFTVGGFAQVFPIEGVAVVPVAAPGQVQVREARTELVDQ</sequence>
<dbReference type="InterPro" id="IPR035986">
    <property type="entry name" value="PKD_dom_sf"/>
</dbReference>
<dbReference type="Pfam" id="PF00801">
    <property type="entry name" value="PKD"/>
    <property type="match status" value="1"/>
</dbReference>
<evidence type="ECO:0000313" key="2">
    <source>
        <dbReference type="EMBL" id="CAB4967489.1"/>
    </source>
</evidence>
<accession>A0A6J7LP65</accession>
<dbReference type="SUPFAM" id="SSF49299">
    <property type="entry name" value="PKD domain"/>
    <property type="match status" value="1"/>
</dbReference>
<dbReference type="Gene3D" id="2.60.40.10">
    <property type="entry name" value="Immunoglobulins"/>
    <property type="match status" value="1"/>
</dbReference>
<name>A0A6J7LP65_9ZZZZ</name>
<dbReference type="AlphaFoldDB" id="A0A6J7LP65"/>
<dbReference type="CDD" id="cd00146">
    <property type="entry name" value="PKD"/>
    <property type="match status" value="1"/>
</dbReference>
<protein>
    <submittedName>
        <fullName evidence="2">Unannotated protein</fullName>
    </submittedName>
</protein>
<dbReference type="EMBL" id="CAFBMW010000079">
    <property type="protein sequence ID" value="CAB4967489.1"/>
    <property type="molecule type" value="Genomic_DNA"/>
</dbReference>
<reference evidence="2" key="1">
    <citation type="submission" date="2020-05" db="EMBL/GenBank/DDBJ databases">
        <authorList>
            <person name="Chiriac C."/>
            <person name="Salcher M."/>
            <person name="Ghai R."/>
            <person name="Kavagutti S V."/>
        </authorList>
    </citation>
    <scope>NUCLEOTIDE SEQUENCE</scope>
</reference>
<proteinExistence type="predicted"/>
<gene>
    <name evidence="2" type="ORF">UFOPK3662_04023</name>
</gene>
<dbReference type="InterPro" id="IPR022409">
    <property type="entry name" value="PKD/Chitinase_dom"/>
</dbReference>
<organism evidence="2">
    <name type="scientific">freshwater metagenome</name>
    <dbReference type="NCBI Taxonomy" id="449393"/>
    <lineage>
        <taxon>unclassified sequences</taxon>
        <taxon>metagenomes</taxon>
        <taxon>ecological metagenomes</taxon>
    </lineage>
</organism>
<dbReference type="PROSITE" id="PS50093">
    <property type="entry name" value="PKD"/>
    <property type="match status" value="1"/>
</dbReference>
<dbReference type="InterPro" id="IPR000601">
    <property type="entry name" value="PKD_dom"/>
</dbReference>
<evidence type="ECO:0000259" key="1">
    <source>
        <dbReference type="PROSITE" id="PS50093"/>
    </source>
</evidence>